<dbReference type="InterPro" id="IPR010130">
    <property type="entry name" value="T1SS_OMP_TolC"/>
</dbReference>
<dbReference type="GO" id="GO:0015562">
    <property type="term" value="F:efflux transmembrane transporter activity"/>
    <property type="evidence" value="ECO:0007669"/>
    <property type="project" value="InterPro"/>
</dbReference>
<keyword evidence="6" id="KW-0472">Membrane</keyword>
<organism evidence="8 9">
    <name type="scientific">Pseudomonas linyingensis</name>
    <dbReference type="NCBI Taxonomy" id="915471"/>
    <lineage>
        <taxon>Bacteria</taxon>
        <taxon>Pseudomonadati</taxon>
        <taxon>Pseudomonadota</taxon>
        <taxon>Gammaproteobacteria</taxon>
        <taxon>Pseudomonadales</taxon>
        <taxon>Pseudomonadaceae</taxon>
        <taxon>Pseudomonas</taxon>
    </lineage>
</organism>
<dbReference type="STRING" id="915471.SAMN05216201_11379"/>
<dbReference type="Proteomes" id="UP000242930">
    <property type="component" value="Unassembled WGS sequence"/>
</dbReference>
<dbReference type="NCBIfam" id="TIGR01844">
    <property type="entry name" value="type_I_sec_TolC"/>
    <property type="match status" value="1"/>
</dbReference>
<evidence type="ECO:0000256" key="6">
    <source>
        <dbReference type="ARBA" id="ARBA00023136"/>
    </source>
</evidence>
<dbReference type="SUPFAM" id="SSF56954">
    <property type="entry name" value="Outer membrane efflux proteins (OEP)"/>
    <property type="match status" value="1"/>
</dbReference>
<evidence type="ECO:0000313" key="8">
    <source>
        <dbReference type="EMBL" id="SEJ65904.1"/>
    </source>
</evidence>
<evidence type="ECO:0000256" key="2">
    <source>
        <dbReference type="ARBA" id="ARBA00007613"/>
    </source>
</evidence>
<keyword evidence="7" id="KW-0998">Cell outer membrane</keyword>
<dbReference type="PANTHER" id="PTHR30026:SF20">
    <property type="entry name" value="OUTER MEMBRANE PROTEIN TOLC"/>
    <property type="match status" value="1"/>
</dbReference>
<proteinExistence type="inferred from homology"/>
<dbReference type="InterPro" id="IPR003423">
    <property type="entry name" value="OMP_efflux"/>
</dbReference>
<dbReference type="GO" id="GO:0015288">
    <property type="term" value="F:porin activity"/>
    <property type="evidence" value="ECO:0007669"/>
    <property type="project" value="TreeGrafter"/>
</dbReference>
<keyword evidence="4" id="KW-1134">Transmembrane beta strand</keyword>
<comment type="subcellular location">
    <subcellularLocation>
        <location evidence="1">Cell outer membrane</location>
    </subcellularLocation>
</comment>
<comment type="similarity">
    <text evidence="2">Belongs to the outer membrane factor (OMF) (TC 1.B.17) family.</text>
</comment>
<dbReference type="InterPro" id="IPR051906">
    <property type="entry name" value="TolC-like"/>
</dbReference>
<dbReference type="Pfam" id="PF02321">
    <property type="entry name" value="OEP"/>
    <property type="match status" value="2"/>
</dbReference>
<dbReference type="AlphaFoldDB" id="A0A1H7AMT9"/>
<evidence type="ECO:0000313" key="9">
    <source>
        <dbReference type="Proteomes" id="UP000242930"/>
    </source>
</evidence>
<evidence type="ECO:0000256" key="7">
    <source>
        <dbReference type="ARBA" id="ARBA00023237"/>
    </source>
</evidence>
<dbReference type="PANTHER" id="PTHR30026">
    <property type="entry name" value="OUTER MEMBRANE PROTEIN TOLC"/>
    <property type="match status" value="1"/>
</dbReference>
<keyword evidence="9" id="KW-1185">Reference proteome</keyword>
<dbReference type="EMBL" id="FNZE01000013">
    <property type="protein sequence ID" value="SEJ65904.1"/>
    <property type="molecule type" value="Genomic_DNA"/>
</dbReference>
<evidence type="ECO:0000256" key="4">
    <source>
        <dbReference type="ARBA" id="ARBA00022452"/>
    </source>
</evidence>
<name>A0A1H7AMT9_9PSED</name>
<evidence type="ECO:0000256" key="5">
    <source>
        <dbReference type="ARBA" id="ARBA00022692"/>
    </source>
</evidence>
<keyword evidence="5" id="KW-0812">Transmembrane</keyword>
<keyword evidence="3" id="KW-0813">Transport</keyword>
<evidence type="ECO:0000256" key="3">
    <source>
        <dbReference type="ARBA" id="ARBA00022448"/>
    </source>
</evidence>
<evidence type="ECO:0000256" key="1">
    <source>
        <dbReference type="ARBA" id="ARBA00004442"/>
    </source>
</evidence>
<accession>A0A1H7AMT9</accession>
<dbReference type="Gene3D" id="1.20.1600.10">
    <property type="entry name" value="Outer membrane efflux proteins (OEP)"/>
    <property type="match status" value="1"/>
</dbReference>
<dbReference type="GO" id="GO:0009279">
    <property type="term" value="C:cell outer membrane"/>
    <property type="evidence" value="ECO:0007669"/>
    <property type="project" value="UniProtKB-SubCell"/>
</dbReference>
<protein>
    <submittedName>
        <fullName evidence="8">Outer membrane protein</fullName>
    </submittedName>
</protein>
<reference evidence="9" key="1">
    <citation type="submission" date="2016-10" db="EMBL/GenBank/DDBJ databases">
        <authorList>
            <person name="Varghese N."/>
            <person name="Submissions S."/>
        </authorList>
    </citation>
    <scope>NUCLEOTIDE SEQUENCE [LARGE SCALE GENOMIC DNA]</scope>
    <source>
        <strain evidence="9">LMG 25967</strain>
    </source>
</reference>
<dbReference type="GO" id="GO:1990281">
    <property type="term" value="C:efflux pump complex"/>
    <property type="evidence" value="ECO:0007669"/>
    <property type="project" value="TreeGrafter"/>
</dbReference>
<sequence length="496" mass="54793">MTRATHYRTRSHALNRTPGILRRLALAIALAGVPDLLLAEPTALSTRTDLIGVYQQALENNADLAAARADYLARQEGVPQARAGLLPQLNGGASVSDIQTELDEPAVSFGRSGPLYQASLSQALFRADRWFQLQAAKAISEQAGLQLAAIEQNLILQSAQTYFAVLRAQDTLAATRAEEAALQRHFEQATARFEVGLSDRTELLEAQASHDTARANRIGAERDVEDAFQALATLTARDYSFVEGIRHTLPVAPPMPNDAKVWVDTAMQKNLELQASQFAVSGAEQTLRQRKAGHAPTLDLVARYERGDNDRLGYTNTAFASRVGEISRIGGDVERQSIGLELNIPLYSGGLTSSQVRESYQRLTQTEHQREGLRRLVIQDTRNFHRAMNTDVAQVQARKQAIVSNQSALEATELGYEVGTRNIVDVLDAQRQLYDSVRNYNNARYDYIIDHLRLKQASGTLSPEDLQDLARFLKPDYNPDRDFLPPLPASPLDGQP</sequence>
<gene>
    <name evidence="8" type="ORF">SAMN05216201_11379</name>
</gene>